<dbReference type="Gene3D" id="1.10.3720.10">
    <property type="entry name" value="MetI-like"/>
    <property type="match status" value="1"/>
</dbReference>
<comment type="subcellular location">
    <subcellularLocation>
        <location evidence="1 7">Cell membrane</location>
        <topology evidence="1 7">Multi-pass membrane protein</topology>
    </subcellularLocation>
</comment>
<evidence type="ECO:0000259" key="8">
    <source>
        <dbReference type="PROSITE" id="PS50928"/>
    </source>
</evidence>
<dbReference type="PANTHER" id="PTHR43744">
    <property type="entry name" value="ABC TRANSPORTER PERMEASE PROTEIN MG189-RELATED-RELATED"/>
    <property type="match status" value="1"/>
</dbReference>
<comment type="caution">
    <text evidence="9">The sequence shown here is derived from an EMBL/GenBank/DDBJ whole genome shotgun (WGS) entry which is preliminary data.</text>
</comment>
<keyword evidence="6 7" id="KW-0472">Membrane</keyword>
<keyword evidence="4 7" id="KW-0812">Transmembrane</keyword>
<comment type="similarity">
    <text evidence="7">Belongs to the binding-protein-dependent transport system permease family.</text>
</comment>
<organism evidence="9 10">
    <name type="scientific">Microbacterium salsuginis</name>
    <dbReference type="NCBI Taxonomy" id="2722803"/>
    <lineage>
        <taxon>Bacteria</taxon>
        <taxon>Bacillati</taxon>
        <taxon>Actinomycetota</taxon>
        <taxon>Actinomycetes</taxon>
        <taxon>Micrococcales</taxon>
        <taxon>Microbacteriaceae</taxon>
        <taxon>Microbacterium</taxon>
    </lineage>
</organism>
<evidence type="ECO:0000256" key="2">
    <source>
        <dbReference type="ARBA" id="ARBA00022448"/>
    </source>
</evidence>
<feature type="transmembrane region" description="Helical" evidence="7">
    <location>
        <begin position="207"/>
        <end position="232"/>
    </location>
</feature>
<evidence type="ECO:0000256" key="6">
    <source>
        <dbReference type="ARBA" id="ARBA00023136"/>
    </source>
</evidence>
<dbReference type="RefSeq" id="WP_168911741.1">
    <property type="nucleotide sequence ID" value="NZ_JABACI010000001.1"/>
</dbReference>
<evidence type="ECO:0000256" key="4">
    <source>
        <dbReference type="ARBA" id="ARBA00022692"/>
    </source>
</evidence>
<keyword evidence="10" id="KW-1185">Reference proteome</keyword>
<evidence type="ECO:0000256" key="7">
    <source>
        <dbReference type="RuleBase" id="RU363032"/>
    </source>
</evidence>
<dbReference type="InterPro" id="IPR035906">
    <property type="entry name" value="MetI-like_sf"/>
</dbReference>
<dbReference type="SUPFAM" id="SSF161098">
    <property type="entry name" value="MetI-like"/>
    <property type="match status" value="1"/>
</dbReference>
<name>A0ABX1K8I0_9MICO</name>
<proteinExistence type="inferred from homology"/>
<dbReference type="InterPro" id="IPR000515">
    <property type="entry name" value="MetI-like"/>
</dbReference>
<evidence type="ECO:0000256" key="1">
    <source>
        <dbReference type="ARBA" id="ARBA00004651"/>
    </source>
</evidence>
<feature type="transmembrane region" description="Helical" evidence="7">
    <location>
        <begin position="99"/>
        <end position="120"/>
    </location>
</feature>
<sequence length="302" mass="33697">MTATHADATATLVTGRPAERRRRPRRSLVGSIVWHVFCLALLLLLLYPVAWLVGSSFKPGTEILTNATPFPHEFTIENYQIAVQGVAGLSLWQLLGNSLTISVLTVVGNVLSCALAAYAFARLRFRFRSVLFAFMISTIMLPMHVVLIPQFIIFNEMGMVGTFLPLVLPKFLATEAFFVFLMVQFIRGIPRDLDEAALIDGAGPYRTFWSIILPLMRPALITTTIFSFIWSWDDFFPQLIYLNDPKNFTLQLGLRLFVDQTSASAFGPMFAMSVLAILPVVIFFAVFQRYLVDGVATSGLKG</sequence>
<evidence type="ECO:0000256" key="3">
    <source>
        <dbReference type="ARBA" id="ARBA00022475"/>
    </source>
</evidence>
<dbReference type="PANTHER" id="PTHR43744:SF6">
    <property type="entry name" value="ABC TRANSPORTER PERMEASE PROTEIN YESQ-RELATED"/>
    <property type="match status" value="1"/>
</dbReference>
<evidence type="ECO:0000313" key="10">
    <source>
        <dbReference type="Proteomes" id="UP001429745"/>
    </source>
</evidence>
<evidence type="ECO:0000256" key="5">
    <source>
        <dbReference type="ARBA" id="ARBA00022989"/>
    </source>
</evidence>
<feature type="transmembrane region" description="Helical" evidence="7">
    <location>
        <begin position="166"/>
        <end position="186"/>
    </location>
</feature>
<keyword evidence="2 7" id="KW-0813">Transport</keyword>
<dbReference type="EMBL" id="JABACI010000001">
    <property type="protein sequence ID" value="NLP83321.1"/>
    <property type="molecule type" value="Genomic_DNA"/>
</dbReference>
<reference evidence="9 10" key="1">
    <citation type="submission" date="2020-04" db="EMBL/GenBank/DDBJ databases">
        <title>CFH 90308 Microbacterium sp.</title>
        <authorList>
            <person name="Nie G."/>
            <person name="Ming H."/>
            <person name="Xia T."/>
        </authorList>
    </citation>
    <scope>NUCLEOTIDE SEQUENCE [LARGE SCALE GENOMIC DNA]</scope>
    <source>
        <strain evidence="9 10">CFH 90308</strain>
    </source>
</reference>
<keyword evidence="5 7" id="KW-1133">Transmembrane helix</keyword>
<dbReference type="PROSITE" id="PS50928">
    <property type="entry name" value="ABC_TM1"/>
    <property type="match status" value="1"/>
</dbReference>
<feature type="transmembrane region" description="Helical" evidence="7">
    <location>
        <begin position="132"/>
        <end position="154"/>
    </location>
</feature>
<evidence type="ECO:0000313" key="9">
    <source>
        <dbReference type="EMBL" id="NLP83321.1"/>
    </source>
</evidence>
<dbReference type="Proteomes" id="UP001429745">
    <property type="component" value="Unassembled WGS sequence"/>
</dbReference>
<protein>
    <submittedName>
        <fullName evidence="9">Carbohydrate ABC transporter permease</fullName>
    </submittedName>
</protein>
<feature type="transmembrane region" description="Helical" evidence="7">
    <location>
        <begin position="265"/>
        <end position="287"/>
    </location>
</feature>
<feature type="domain" description="ABC transmembrane type-1" evidence="8">
    <location>
        <begin position="95"/>
        <end position="287"/>
    </location>
</feature>
<dbReference type="CDD" id="cd06261">
    <property type="entry name" value="TM_PBP2"/>
    <property type="match status" value="1"/>
</dbReference>
<dbReference type="Pfam" id="PF00528">
    <property type="entry name" value="BPD_transp_1"/>
    <property type="match status" value="1"/>
</dbReference>
<gene>
    <name evidence="9" type="ORF">HF576_05640</name>
</gene>
<feature type="transmembrane region" description="Helical" evidence="7">
    <location>
        <begin position="28"/>
        <end position="50"/>
    </location>
</feature>
<keyword evidence="3" id="KW-1003">Cell membrane</keyword>
<accession>A0ABX1K8I0</accession>